<dbReference type="RefSeq" id="WP_181761467.1">
    <property type="nucleotide sequence ID" value="NZ_BMCR01000001.1"/>
</dbReference>
<dbReference type="InterPro" id="IPR036680">
    <property type="entry name" value="SPOR-like_sf"/>
</dbReference>
<feature type="region of interest" description="Disordered" evidence="1">
    <location>
        <begin position="188"/>
        <end position="237"/>
    </location>
</feature>
<feature type="compositionally biased region" description="Low complexity" evidence="1">
    <location>
        <begin position="134"/>
        <end position="149"/>
    </location>
</feature>
<reference evidence="3 4" key="1">
    <citation type="submission" date="2020-07" db="EMBL/GenBank/DDBJ databases">
        <authorList>
            <person name="Li M."/>
        </authorList>
    </citation>
    <scope>NUCLEOTIDE SEQUENCE [LARGE SCALE GENOMIC DNA]</scope>
    <source>
        <strain evidence="3 4">DSM 23284</strain>
    </source>
</reference>
<feature type="compositionally biased region" description="Low complexity" evidence="1">
    <location>
        <begin position="519"/>
        <end position="598"/>
    </location>
</feature>
<feature type="compositionally biased region" description="Basic and acidic residues" evidence="1">
    <location>
        <begin position="12"/>
        <end position="23"/>
    </location>
</feature>
<dbReference type="InterPro" id="IPR007730">
    <property type="entry name" value="SPOR-like_dom"/>
</dbReference>
<evidence type="ECO:0000313" key="3">
    <source>
        <dbReference type="EMBL" id="MBA4613271.1"/>
    </source>
</evidence>
<evidence type="ECO:0000256" key="1">
    <source>
        <dbReference type="SAM" id="MobiDB-lite"/>
    </source>
</evidence>
<dbReference type="EMBL" id="JACEON010000017">
    <property type="protein sequence ID" value="MBA4613271.1"/>
    <property type="molecule type" value="Genomic_DNA"/>
</dbReference>
<reference evidence="3 4" key="2">
    <citation type="submission" date="2020-08" db="EMBL/GenBank/DDBJ databases">
        <title>Stappia taiwanensis sp. nov., isolated from a coastal thermal spring.</title>
        <authorList>
            <person name="Kampfer P."/>
        </authorList>
    </citation>
    <scope>NUCLEOTIDE SEQUENCE [LARGE SCALE GENOMIC DNA]</scope>
    <source>
        <strain evidence="3 4">DSM 23284</strain>
    </source>
</reference>
<comment type="caution">
    <text evidence="3">The sequence shown here is derived from an EMBL/GenBank/DDBJ whole genome shotgun (WGS) entry which is preliminary data.</text>
</comment>
<dbReference type="PROSITE" id="PS51724">
    <property type="entry name" value="SPOR"/>
    <property type="match status" value="1"/>
</dbReference>
<proteinExistence type="predicted"/>
<evidence type="ECO:0000259" key="2">
    <source>
        <dbReference type="PROSITE" id="PS51724"/>
    </source>
</evidence>
<feature type="region of interest" description="Disordered" evidence="1">
    <location>
        <begin position="45"/>
        <end position="151"/>
    </location>
</feature>
<feature type="region of interest" description="Disordered" evidence="1">
    <location>
        <begin position="1"/>
        <end position="29"/>
    </location>
</feature>
<feature type="region of interest" description="Disordered" evidence="1">
    <location>
        <begin position="468"/>
        <end position="635"/>
    </location>
</feature>
<dbReference type="SUPFAM" id="SSF110997">
    <property type="entry name" value="Sporulation related repeat"/>
    <property type="match status" value="1"/>
</dbReference>
<sequence>MPNRSNFSVNDGDNRDGRQRADDDFAPFEEDPLVELARIVSEGNAQFQSVTPPQAGEPVVEEPYPLSDEASRDPYAVEQEPYAPVEAGGAYHEAPVGDGWAEEELPAAQEDPYAPQPYAEHGYVDEPQGYAAVPQAYAEGPYAEEAPQQVDPYQVDPYAAADPHADAALRHQEALTPETYEDPMALAGESSAQQPDAHWSGDAIWEAEAHLGDQLQAPVSEPEVAADPVRQEASLSDDLSASLEDGLMSALYVNTGQRAVESAPEPEPVPVPEDRFDDIFLEEPVLPGDHPDQSGAEAAEWGAGAAVGVAGVAAATQGQAPAPRAFDHLRAAEPAPREPAYFDPEGEAPPPPEGYDLDAVAQAMREGDPQLGGHGVLPPHSESEQAAVPEKSSRRGLYAAAAVLGVVVVGGGAFTLLNIGGDDALSGPPPVIAAQTGPMKTFPEPEEPSAAGQSKLIYDRVGGVETPRGEQLLETDETPVASLPPAPTNTGSQSSGVEVPSGPRRVRTVVVRPDGTIISADEPTSSAPTATPVTAGGNVDTPTRVATRPVTVPGAGTSAPASGVASGSAGTATPASTPATTTTPPTTAAAGGATQPAPGNVPRGKPIDIERIAAAATPPPATRQVAAAPSTSGTAPMDLTRNGGAARPAAPAAAASGSIPAGAYVVQVSSQRSQAQAQTAFDDLQRRYGSVLGGVTPVIQKADLGDRGTFYRVRIPAGSRDNAISLCERLKAAGGDCFVRRN</sequence>
<feature type="region of interest" description="Disordered" evidence="1">
    <location>
        <begin position="367"/>
        <end position="390"/>
    </location>
</feature>
<keyword evidence="4" id="KW-1185">Reference proteome</keyword>
<feature type="compositionally biased region" description="Polar residues" evidence="1">
    <location>
        <begin position="1"/>
        <end position="11"/>
    </location>
</feature>
<dbReference type="Gene3D" id="3.30.70.1070">
    <property type="entry name" value="Sporulation related repeat"/>
    <property type="match status" value="1"/>
</dbReference>
<name>A0A838XW70_9HYPH</name>
<dbReference type="Proteomes" id="UP000559404">
    <property type="component" value="Unassembled WGS sequence"/>
</dbReference>
<feature type="region of interest" description="Disordered" evidence="1">
    <location>
        <begin position="337"/>
        <end position="356"/>
    </location>
</feature>
<dbReference type="Pfam" id="PF05036">
    <property type="entry name" value="SPOR"/>
    <property type="match status" value="1"/>
</dbReference>
<accession>A0A838XW70</accession>
<evidence type="ECO:0000313" key="4">
    <source>
        <dbReference type="Proteomes" id="UP000559404"/>
    </source>
</evidence>
<feature type="domain" description="SPOR" evidence="2">
    <location>
        <begin position="658"/>
        <end position="742"/>
    </location>
</feature>
<dbReference type="AlphaFoldDB" id="A0A838XW70"/>
<organism evidence="3 4">
    <name type="scientific">Stappia taiwanensis</name>
    <dbReference type="NCBI Taxonomy" id="992267"/>
    <lineage>
        <taxon>Bacteria</taxon>
        <taxon>Pseudomonadati</taxon>
        <taxon>Pseudomonadota</taxon>
        <taxon>Alphaproteobacteria</taxon>
        <taxon>Hyphomicrobiales</taxon>
        <taxon>Stappiaceae</taxon>
        <taxon>Stappia</taxon>
    </lineage>
</organism>
<dbReference type="GO" id="GO:0042834">
    <property type="term" value="F:peptidoglycan binding"/>
    <property type="evidence" value="ECO:0007669"/>
    <property type="project" value="InterPro"/>
</dbReference>
<gene>
    <name evidence="3" type="ORF">H1W37_16550</name>
</gene>
<protein>
    <submittedName>
        <fullName evidence="3">SPOR domain-containing protein</fullName>
    </submittedName>
</protein>